<protein>
    <submittedName>
        <fullName evidence="2">Uncharacterized protein</fullName>
    </submittedName>
</protein>
<accession>A0A6H1ZKA2</accession>
<gene>
    <name evidence="2" type="ORF">TM448A00919_0016</name>
    <name evidence="3" type="ORF">TM448B01113_0014</name>
</gene>
<organism evidence="2">
    <name type="scientific">viral metagenome</name>
    <dbReference type="NCBI Taxonomy" id="1070528"/>
    <lineage>
        <taxon>unclassified sequences</taxon>
        <taxon>metagenomes</taxon>
        <taxon>organismal metagenomes</taxon>
    </lineage>
</organism>
<reference evidence="2" key="1">
    <citation type="submission" date="2020-03" db="EMBL/GenBank/DDBJ databases">
        <title>The deep terrestrial virosphere.</title>
        <authorList>
            <person name="Holmfeldt K."/>
            <person name="Nilsson E."/>
            <person name="Simone D."/>
            <person name="Lopez-Fernandez M."/>
            <person name="Wu X."/>
            <person name="de Brujin I."/>
            <person name="Lundin D."/>
            <person name="Andersson A."/>
            <person name="Bertilsson S."/>
            <person name="Dopson M."/>
        </authorList>
    </citation>
    <scope>NUCLEOTIDE SEQUENCE</scope>
    <source>
        <strain evidence="2">TM448A00919</strain>
        <strain evidence="3">TM448B01113</strain>
    </source>
</reference>
<dbReference type="EMBL" id="MT144081">
    <property type="protein sequence ID" value="QJA48356.1"/>
    <property type="molecule type" value="Genomic_DNA"/>
</dbReference>
<feature type="region of interest" description="Disordered" evidence="1">
    <location>
        <begin position="204"/>
        <end position="241"/>
    </location>
</feature>
<sequence>MDDVFNAGYELPDDLPGEVKNESFEYFRHPAGVYEGFIGKLVMKYKNANGDKVDATAPGAAISHTILNLWVKKYFGTSTAPVTETFLSDALEINPNLPLSSFYYPQMVTLVPQDQWKNIQLFETFKIPNNDKLRIIQINPQKPTEKYTVFKSFPAYYGCSISFEIVMSGKGNGFIQKITMLNKQWVPAQSILKLEQELSDLIQKDKAMRDSKDSGGYAPPPPPSFDDIFGEKDDLGEFAEQ</sequence>
<proteinExistence type="predicted"/>
<feature type="compositionally biased region" description="Basic and acidic residues" evidence="1">
    <location>
        <begin position="204"/>
        <end position="213"/>
    </location>
</feature>
<dbReference type="EMBL" id="MT144706">
    <property type="protein sequence ID" value="QJH97898.1"/>
    <property type="molecule type" value="Genomic_DNA"/>
</dbReference>
<name>A0A6H1ZKA2_9ZZZZ</name>
<evidence type="ECO:0000256" key="1">
    <source>
        <dbReference type="SAM" id="MobiDB-lite"/>
    </source>
</evidence>
<dbReference type="AlphaFoldDB" id="A0A6H1ZKA2"/>
<evidence type="ECO:0000313" key="2">
    <source>
        <dbReference type="EMBL" id="QJA48356.1"/>
    </source>
</evidence>
<evidence type="ECO:0000313" key="3">
    <source>
        <dbReference type="EMBL" id="QJH97898.1"/>
    </source>
</evidence>